<comment type="caution">
    <text evidence="8">The sequence shown here is derived from an EMBL/GenBank/DDBJ whole genome shotgun (WGS) entry which is preliminary data.</text>
</comment>
<accession>A0A1L8CMY1</accession>
<dbReference type="GO" id="GO:0008408">
    <property type="term" value="F:3'-5' exonuclease activity"/>
    <property type="evidence" value="ECO:0007669"/>
    <property type="project" value="InterPro"/>
</dbReference>
<dbReference type="GO" id="GO:0000166">
    <property type="term" value="F:nucleotide binding"/>
    <property type="evidence" value="ECO:0007669"/>
    <property type="project" value="InterPro"/>
</dbReference>
<keyword evidence="5 6" id="KW-0269">Exonuclease</keyword>
<dbReference type="InterPro" id="IPR002562">
    <property type="entry name" value="3'-5'_exonuclease_dom"/>
</dbReference>
<dbReference type="NCBIfam" id="TIGR01388">
    <property type="entry name" value="rnd"/>
    <property type="match status" value="1"/>
</dbReference>
<dbReference type="InterPro" id="IPR010997">
    <property type="entry name" value="HRDC-like_sf"/>
</dbReference>
<proteinExistence type="inferred from homology"/>
<keyword evidence="2 6" id="KW-0819">tRNA processing</keyword>
<evidence type="ECO:0000259" key="7">
    <source>
        <dbReference type="PROSITE" id="PS50967"/>
    </source>
</evidence>
<dbReference type="PANTHER" id="PTHR47649">
    <property type="entry name" value="RIBONUCLEASE D"/>
    <property type="match status" value="1"/>
</dbReference>
<reference evidence="8 9" key="1">
    <citation type="journal article" date="2017" name="Arch. Microbiol.">
        <title>Mariprofundus micogutta sp. nov., a novel iron-oxidizing zetaproteobacterium isolated from a deep-sea hydrothermal field at the Bayonnaise knoll of the Izu-Ogasawara arc, and a description of Mariprofundales ord. nov. and Zetaproteobacteria classis nov.</title>
        <authorList>
            <person name="Makita H."/>
            <person name="Tanaka E."/>
            <person name="Mitsunobu S."/>
            <person name="Miyazaki M."/>
            <person name="Nunoura T."/>
            <person name="Uematsu K."/>
            <person name="Takaki Y."/>
            <person name="Nishi S."/>
            <person name="Shimamura S."/>
            <person name="Takai K."/>
        </authorList>
    </citation>
    <scope>NUCLEOTIDE SEQUENCE [LARGE SCALE GENOMIC DNA]</scope>
    <source>
        <strain evidence="8 9">ET2</strain>
    </source>
</reference>
<dbReference type="STRING" id="1921010.MMIC_P1234"/>
<dbReference type="CDD" id="cd06142">
    <property type="entry name" value="RNaseD_exo"/>
    <property type="match status" value="1"/>
</dbReference>
<organism evidence="8 9">
    <name type="scientific">Mariprofundus micogutta</name>
    <dbReference type="NCBI Taxonomy" id="1921010"/>
    <lineage>
        <taxon>Bacteria</taxon>
        <taxon>Pseudomonadati</taxon>
        <taxon>Pseudomonadota</taxon>
        <taxon>Candidatius Mariprofundia</taxon>
        <taxon>Mariprofundales</taxon>
        <taxon>Mariprofundaceae</taxon>
        <taxon>Mariprofundus</taxon>
    </lineage>
</organism>
<dbReference type="SMART" id="SM00341">
    <property type="entry name" value="HRDC"/>
    <property type="match status" value="1"/>
</dbReference>
<comment type="function">
    <text evidence="6">Exonuclease involved in the 3' processing of various precursor tRNAs. Initiates hydrolysis at the 3'-terminus of an RNA molecule and releases 5'-mononucleotides.</text>
</comment>
<dbReference type="RefSeq" id="WP_072659596.1">
    <property type="nucleotide sequence ID" value="NZ_BDFD01000009.1"/>
</dbReference>
<dbReference type="InterPro" id="IPR012337">
    <property type="entry name" value="RNaseH-like_sf"/>
</dbReference>
<keyword evidence="1 6" id="KW-0963">Cytoplasm</keyword>
<keyword evidence="4 6" id="KW-0378">Hydrolase</keyword>
<dbReference type="GO" id="GO:0003676">
    <property type="term" value="F:nucleic acid binding"/>
    <property type="evidence" value="ECO:0007669"/>
    <property type="project" value="InterPro"/>
</dbReference>
<evidence type="ECO:0000256" key="3">
    <source>
        <dbReference type="ARBA" id="ARBA00022722"/>
    </source>
</evidence>
<evidence type="ECO:0000256" key="4">
    <source>
        <dbReference type="ARBA" id="ARBA00022801"/>
    </source>
</evidence>
<evidence type="ECO:0000256" key="2">
    <source>
        <dbReference type="ARBA" id="ARBA00022694"/>
    </source>
</evidence>
<dbReference type="InterPro" id="IPR006292">
    <property type="entry name" value="RNase_D"/>
</dbReference>
<keyword evidence="3 6" id="KW-0540">Nuclease</keyword>
<dbReference type="InterPro" id="IPR044876">
    <property type="entry name" value="HRDC_dom_sf"/>
</dbReference>
<dbReference type="PANTHER" id="PTHR47649:SF1">
    <property type="entry name" value="RIBONUCLEASE D"/>
    <property type="match status" value="1"/>
</dbReference>
<dbReference type="Pfam" id="PF00570">
    <property type="entry name" value="HRDC"/>
    <property type="match status" value="1"/>
</dbReference>
<dbReference type="GO" id="GO:0005737">
    <property type="term" value="C:cytoplasm"/>
    <property type="evidence" value="ECO:0007669"/>
    <property type="project" value="UniProtKB-SubCell"/>
</dbReference>
<evidence type="ECO:0000256" key="6">
    <source>
        <dbReference type="HAMAP-Rule" id="MF_01899"/>
    </source>
</evidence>
<dbReference type="AlphaFoldDB" id="A0A1L8CMY1"/>
<dbReference type="SUPFAM" id="SSF53098">
    <property type="entry name" value="Ribonuclease H-like"/>
    <property type="match status" value="1"/>
</dbReference>
<evidence type="ECO:0000256" key="1">
    <source>
        <dbReference type="ARBA" id="ARBA00022490"/>
    </source>
</evidence>
<evidence type="ECO:0000313" key="9">
    <source>
        <dbReference type="Proteomes" id="UP000231632"/>
    </source>
</evidence>
<gene>
    <name evidence="6" type="primary">rnd</name>
    <name evidence="8" type="ORF">MMIC_P1234</name>
</gene>
<dbReference type="EMBL" id="BDFD01000009">
    <property type="protein sequence ID" value="GAV20270.1"/>
    <property type="molecule type" value="Genomic_DNA"/>
</dbReference>
<dbReference type="GO" id="GO:0033890">
    <property type="term" value="F:ribonuclease D activity"/>
    <property type="evidence" value="ECO:0007669"/>
    <property type="project" value="UniProtKB-UniRule"/>
</dbReference>
<comment type="catalytic activity">
    <reaction evidence="6">
        <text>Exonucleolytic cleavage that removes extra residues from the 3'-terminus of tRNA to produce 5'-mononucleotides.</text>
        <dbReference type="EC" id="3.1.13.5"/>
    </reaction>
</comment>
<dbReference type="Gene3D" id="3.30.420.10">
    <property type="entry name" value="Ribonuclease H-like superfamily/Ribonuclease H"/>
    <property type="match status" value="1"/>
</dbReference>
<dbReference type="GO" id="GO:0042780">
    <property type="term" value="P:tRNA 3'-end processing"/>
    <property type="evidence" value="ECO:0007669"/>
    <property type="project" value="UniProtKB-UniRule"/>
</dbReference>
<dbReference type="PROSITE" id="PS50967">
    <property type="entry name" value="HRDC"/>
    <property type="match status" value="1"/>
</dbReference>
<dbReference type="OrthoDB" id="9800549at2"/>
<sequence length="400" mass="45573">MPNNSFIFIDKQSELEKAAEAMAACKVLCVDTEFHRESTYYPEFALLQIYGNGQCWIIDPIKLPDLKPVWDLMGNPDILKVFHAAHQDVEIILKESGNMPLPLFDTQVAAALLGYGQQVGFGNLVQRVTKKLLPKGESFTDWKARPLTPKQLTYAADDVIWLMPVFQHLQERLEATGRTSWLQEEQTRLSDKNTYDNDESEIFWRVKGGSKLKGKHLSALRELAAWRERGAKSRNIPRRRMMADEPLVEIARRDTLSRETMQRMRGINDGFIKRFGAEVTAAWQKGIEASEDTWPKMAPRRHNTRGTDLRLEMLDTLVRLKAEEGEIASAILANKSDLSELASWGYRCKGDTPELACLHGWRYELVGHDLIRLLRGEICLHINPQTGFPEITPITQNSAT</sequence>
<dbReference type="InterPro" id="IPR036397">
    <property type="entry name" value="RNaseH_sf"/>
</dbReference>
<feature type="domain" description="HRDC" evidence="7">
    <location>
        <begin position="213"/>
        <end position="293"/>
    </location>
</feature>
<comment type="cofactor">
    <cofactor evidence="6">
        <name>a divalent metal cation</name>
        <dbReference type="ChEBI" id="CHEBI:60240"/>
    </cofactor>
</comment>
<keyword evidence="9" id="KW-1185">Reference proteome</keyword>
<dbReference type="Gene3D" id="1.10.150.80">
    <property type="entry name" value="HRDC domain"/>
    <property type="match status" value="2"/>
</dbReference>
<evidence type="ECO:0000313" key="8">
    <source>
        <dbReference type="EMBL" id="GAV20270.1"/>
    </source>
</evidence>
<protein>
    <recommendedName>
        <fullName evidence="6">Ribonuclease D</fullName>
        <shortName evidence="6">RNase D</shortName>
        <ecNumber evidence="6">3.1.13.5</ecNumber>
    </recommendedName>
</protein>
<dbReference type="SMART" id="SM00474">
    <property type="entry name" value="35EXOc"/>
    <property type="match status" value="1"/>
</dbReference>
<dbReference type="InterPro" id="IPR002121">
    <property type="entry name" value="HRDC_dom"/>
</dbReference>
<name>A0A1L8CMY1_9PROT</name>
<dbReference type="EC" id="3.1.13.5" evidence="6"/>
<comment type="subcellular location">
    <subcellularLocation>
        <location evidence="6">Cytoplasm</location>
    </subcellularLocation>
</comment>
<comment type="similarity">
    <text evidence="6">Belongs to the RNase D family.</text>
</comment>
<dbReference type="Proteomes" id="UP000231632">
    <property type="component" value="Unassembled WGS sequence"/>
</dbReference>
<evidence type="ECO:0000256" key="5">
    <source>
        <dbReference type="ARBA" id="ARBA00022839"/>
    </source>
</evidence>
<dbReference type="HAMAP" id="MF_01899">
    <property type="entry name" value="RNase_D"/>
    <property type="match status" value="1"/>
</dbReference>
<dbReference type="InterPro" id="IPR051086">
    <property type="entry name" value="RNase_D-like"/>
</dbReference>
<dbReference type="SUPFAM" id="SSF47819">
    <property type="entry name" value="HRDC-like"/>
    <property type="match status" value="2"/>
</dbReference>
<dbReference type="Pfam" id="PF01612">
    <property type="entry name" value="DNA_pol_A_exo1"/>
    <property type="match status" value="1"/>
</dbReference>